<name>A0ABY7RYR4_9FLAO</name>
<keyword evidence="3" id="KW-1185">Reference proteome</keyword>
<evidence type="ECO:0000313" key="3">
    <source>
        <dbReference type="Proteomes" id="UP001202717"/>
    </source>
</evidence>
<sequence>MINKLRKSFYLFINSDKEFLIITIISTGLYPLLYYLNTHFYIVSSIEYLLFFVGFFMIVPSVCLLIGHVVKRQSWLPDSFKQFLFPIINCTLFALFILVNAIGFKKKILLLGLIVSVIIAIFIRKHFKKVIVVQFILAFLSFGALLSKSIGLITISYKWLEQPDDIASAVFNKNPNIYIIQPDGYASFNEISKGNYDYDNSAFNSFLIHQGFSLYGDFRSNYESTLYSNASLFAMKHHFYNAKTSQKNEVYGFGKVIVEKNPVLSIFKNNNYKTHLLLQEPYFVLGKSNLAYDYSNIQPEEVSYFSDGFDMNKSIKSDLKLLLNNNTKNNNFFFIEKIMPWHVNNNKSSSKGKDEERNLYLQRLENANVWLTDVVTLINDKDPNGLIVIVADHGGYVGFDYQLQSKTKTQDRDLLYAIFGSALAIKWPENKVPDYTNELASSVNLFRVLFSYLSDDKSYLSHLQDDSSYLIIEQETPGVFKSIDDKGTIVFEKVE</sequence>
<feature type="transmembrane region" description="Helical" evidence="1">
    <location>
        <begin position="135"/>
        <end position="160"/>
    </location>
</feature>
<feature type="transmembrane region" description="Helical" evidence="1">
    <location>
        <begin position="108"/>
        <end position="123"/>
    </location>
</feature>
<protein>
    <recommendedName>
        <fullName evidence="4">Sulfatase N-terminal domain-containing protein</fullName>
    </recommendedName>
</protein>
<keyword evidence="1" id="KW-1133">Transmembrane helix</keyword>
<dbReference type="Proteomes" id="UP001202717">
    <property type="component" value="Chromosome"/>
</dbReference>
<evidence type="ECO:0000256" key="1">
    <source>
        <dbReference type="SAM" id="Phobius"/>
    </source>
</evidence>
<reference evidence="2 3" key="1">
    <citation type="submission" date="2023-01" db="EMBL/GenBank/DDBJ databases">
        <title>Psychroserpens ponticola sp. nov., isolated from seawater.</title>
        <authorList>
            <person name="Kristyanto S."/>
            <person name="Jung J."/>
            <person name="Kim J.M."/>
            <person name="Jeon C.O."/>
        </authorList>
    </citation>
    <scope>NUCLEOTIDE SEQUENCE [LARGE SCALE GENOMIC DNA]</scope>
    <source>
        <strain evidence="2 3">MSW6</strain>
    </source>
</reference>
<dbReference type="InterPro" id="IPR017850">
    <property type="entry name" value="Alkaline_phosphatase_core_sf"/>
</dbReference>
<feature type="transmembrane region" description="Helical" evidence="1">
    <location>
        <begin position="48"/>
        <end position="70"/>
    </location>
</feature>
<keyword evidence="1" id="KW-0472">Membrane</keyword>
<feature type="transmembrane region" description="Helical" evidence="1">
    <location>
        <begin position="20"/>
        <end position="36"/>
    </location>
</feature>
<proteinExistence type="predicted"/>
<accession>A0ABY7RYR4</accession>
<dbReference type="Gene3D" id="3.40.720.10">
    <property type="entry name" value="Alkaline Phosphatase, subunit A"/>
    <property type="match status" value="1"/>
</dbReference>
<evidence type="ECO:0008006" key="4">
    <source>
        <dbReference type="Google" id="ProtNLM"/>
    </source>
</evidence>
<feature type="transmembrane region" description="Helical" evidence="1">
    <location>
        <begin position="82"/>
        <end position="102"/>
    </location>
</feature>
<dbReference type="SUPFAM" id="SSF53649">
    <property type="entry name" value="Alkaline phosphatase-like"/>
    <property type="match status" value="1"/>
</dbReference>
<organism evidence="2 3">
    <name type="scientific">Psychroserpens ponticola</name>
    <dbReference type="NCBI Taxonomy" id="2932268"/>
    <lineage>
        <taxon>Bacteria</taxon>
        <taxon>Pseudomonadati</taxon>
        <taxon>Bacteroidota</taxon>
        <taxon>Flavobacteriia</taxon>
        <taxon>Flavobacteriales</taxon>
        <taxon>Flavobacteriaceae</taxon>
        <taxon>Psychroserpens</taxon>
    </lineage>
</organism>
<dbReference type="RefSeq" id="WP_249995833.1">
    <property type="nucleotide sequence ID" value="NZ_CP116221.1"/>
</dbReference>
<evidence type="ECO:0000313" key="2">
    <source>
        <dbReference type="EMBL" id="WCO00840.1"/>
    </source>
</evidence>
<gene>
    <name evidence="2" type="ORF">MUN68_012275</name>
</gene>
<dbReference type="EMBL" id="CP116221">
    <property type="protein sequence ID" value="WCO00840.1"/>
    <property type="molecule type" value="Genomic_DNA"/>
</dbReference>
<keyword evidence="1" id="KW-0812">Transmembrane</keyword>